<dbReference type="EMBL" id="JBBPCC010000003">
    <property type="protein sequence ID" value="MEK8127772.1"/>
    <property type="molecule type" value="Genomic_DNA"/>
</dbReference>
<protein>
    <submittedName>
        <fullName evidence="2">Transposase</fullName>
    </submittedName>
</protein>
<evidence type="ECO:0000259" key="1">
    <source>
        <dbReference type="Pfam" id="PF12760"/>
    </source>
</evidence>
<feature type="domain" description="Transposase zinc-ribbon" evidence="1">
    <location>
        <begin position="27"/>
        <end position="71"/>
    </location>
</feature>
<name>A0ABU9DFX7_9BACL</name>
<comment type="caution">
    <text evidence="2">The sequence shown here is derived from an EMBL/GenBank/DDBJ whole genome shotgun (WGS) entry which is preliminary data.</text>
</comment>
<organism evidence="2 3">
    <name type="scientific">Paenibacillus filicis</name>
    <dbReference type="NCBI Taxonomy" id="669464"/>
    <lineage>
        <taxon>Bacteria</taxon>
        <taxon>Bacillati</taxon>
        <taxon>Bacillota</taxon>
        <taxon>Bacilli</taxon>
        <taxon>Bacillales</taxon>
        <taxon>Paenibacillaceae</taxon>
        <taxon>Paenibacillus</taxon>
    </lineage>
</organism>
<dbReference type="RefSeq" id="WP_341414822.1">
    <property type="nucleotide sequence ID" value="NZ_JBBPCC010000003.1"/>
</dbReference>
<proteinExistence type="predicted"/>
<dbReference type="Pfam" id="PF12760">
    <property type="entry name" value="Zn_ribbon_IS1595"/>
    <property type="match status" value="1"/>
</dbReference>
<gene>
    <name evidence="2" type="ORF">WMW72_07555</name>
</gene>
<dbReference type="Proteomes" id="UP001469365">
    <property type="component" value="Unassembled WGS sequence"/>
</dbReference>
<dbReference type="InterPro" id="IPR024442">
    <property type="entry name" value="Transposase_Zn_ribbon"/>
</dbReference>
<keyword evidence="3" id="KW-1185">Reference proteome</keyword>
<reference evidence="2 3" key="1">
    <citation type="submission" date="2024-04" db="EMBL/GenBank/DDBJ databases">
        <title>draft genome sequnece of Paenibacillus filicis.</title>
        <authorList>
            <person name="Kim D.-U."/>
        </authorList>
    </citation>
    <scope>NUCLEOTIDE SEQUENCE [LARGE SCALE GENOMIC DNA]</scope>
    <source>
        <strain evidence="2 3">KACC14197</strain>
    </source>
</reference>
<accession>A0ABU9DFX7</accession>
<evidence type="ECO:0000313" key="3">
    <source>
        <dbReference type="Proteomes" id="UP001469365"/>
    </source>
</evidence>
<evidence type="ECO:0000313" key="2">
    <source>
        <dbReference type="EMBL" id="MEK8127772.1"/>
    </source>
</evidence>
<sequence>MNLILGVKSMYLSLMAQETELDFSSLEACIRALYAARWPEGFRCPYCEHSHAYEINTRKLPLYQCSLCERQTSLIAGTVMEGSHTDLRKWMQTMQLVAHASPGISALQLSQIIGVTYKTAWLMLHKLRAAIDSFNGREEPLQGHVQINSAFYGKPYGSVIHEHPQRQPLLIGASIDMLGVPTRIQIMHIPKHHMNGTTVRGSGVQAFIRIHVDPVALRVECNTAHFSSRRFRSLLAVAAQASQWMNLTFHGIGPKYLQRYLEEYIYRYNMTAKQLPVWSNLIRLCASSPRTTYSALTGNRSGSSSKAYYRDNLAS</sequence>